<name>A0A4R0R3C9_9APHY</name>
<protein>
    <recommendedName>
        <fullName evidence="4">Glucose-methanol-choline oxidoreductase N-terminal domain-containing protein</fullName>
    </recommendedName>
</protein>
<gene>
    <name evidence="5" type="ORF">EIP91_009922</name>
</gene>
<dbReference type="SUPFAM" id="SSF54373">
    <property type="entry name" value="FAD-linked reductases, C-terminal domain"/>
    <property type="match status" value="1"/>
</dbReference>
<dbReference type="AlphaFoldDB" id="A0A4R0R3C9"/>
<accession>A0A4R0R3C9</accession>
<dbReference type="Pfam" id="PF05199">
    <property type="entry name" value="GMC_oxred_C"/>
    <property type="match status" value="1"/>
</dbReference>
<dbReference type="Gene3D" id="3.30.560.10">
    <property type="entry name" value="Glucose Oxidase, domain 3"/>
    <property type="match status" value="1"/>
</dbReference>
<dbReference type="Gene3D" id="3.50.50.60">
    <property type="entry name" value="FAD/NAD(P)-binding domain"/>
    <property type="match status" value="1"/>
</dbReference>
<evidence type="ECO:0000256" key="2">
    <source>
        <dbReference type="ARBA" id="ARBA00010790"/>
    </source>
</evidence>
<keyword evidence="3" id="KW-0285">Flavoprotein</keyword>
<dbReference type="PANTHER" id="PTHR11552">
    <property type="entry name" value="GLUCOSE-METHANOL-CHOLINE GMC OXIDOREDUCTASE"/>
    <property type="match status" value="1"/>
</dbReference>
<dbReference type="InterPro" id="IPR036188">
    <property type="entry name" value="FAD/NAD-bd_sf"/>
</dbReference>
<dbReference type="Pfam" id="PF00732">
    <property type="entry name" value="GMC_oxred_N"/>
    <property type="match status" value="1"/>
</dbReference>
<comment type="caution">
    <text evidence="5">The sequence shown here is derived from an EMBL/GenBank/DDBJ whole genome shotgun (WGS) entry which is preliminary data.</text>
</comment>
<dbReference type="OrthoDB" id="269227at2759"/>
<keyword evidence="3" id="KW-0274">FAD</keyword>
<comment type="cofactor">
    <cofactor evidence="1 3">
        <name>FAD</name>
        <dbReference type="ChEBI" id="CHEBI:57692"/>
    </cofactor>
</comment>
<dbReference type="PROSITE" id="PS00624">
    <property type="entry name" value="GMC_OXRED_2"/>
    <property type="match status" value="1"/>
</dbReference>
<dbReference type="InterPro" id="IPR007867">
    <property type="entry name" value="GMC_OxRtase_C"/>
</dbReference>
<comment type="similarity">
    <text evidence="2">Belongs to the GMC oxidoreductase family.</text>
</comment>
<dbReference type="EMBL" id="RWJN01000581">
    <property type="protein sequence ID" value="TCD60536.1"/>
    <property type="molecule type" value="Genomic_DNA"/>
</dbReference>
<keyword evidence="6" id="KW-1185">Reference proteome</keyword>
<dbReference type="InterPro" id="IPR012132">
    <property type="entry name" value="GMC_OxRdtase"/>
</dbReference>
<dbReference type="PANTHER" id="PTHR11552:SF78">
    <property type="entry name" value="GLUCOSE-METHANOL-CHOLINE OXIDOREDUCTASE N-TERMINAL DOMAIN-CONTAINING PROTEIN"/>
    <property type="match status" value="1"/>
</dbReference>
<dbReference type="SUPFAM" id="SSF51905">
    <property type="entry name" value="FAD/NAD(P)-binding domain"/>
    <property type="match status" value="1"/>
</dbReference>
<feature type="binding site" evidence="3">
    <location>
        <position position="227"/>
    </location>
    <ligand>
        <name>FAD</name>
        <dbReference type="ChEBI" id="CHEBI:57692"/>
    </ligand>
</feature>
<reference evidence="5 6" key="1">
    <citation type="submission" date="2018-11" db="EMBL/GenBank/DDBJ databases">
        <title>Genome assembly of Steccherinum ochraceum LE-BIN_3174, the white-rot fungus of the Steccherinaceae family (The Residual Polyporoid clade, Polyporales, Basidiomycota).</title>
        <authorList>
            <person name="Fedorova T.V."/>
            <person name="Glazunova O.A."/>
            <person name="Landesman E.O."/>
            <person name="Moiseenko K.V."/>
            <person name="Psurtseva N.V."/>
            <person name="Savinova O.S."/>
            <person name="Shakhova N.V."/>
            <person name="Tyazhelova T.V."/>
            <person name="Vasina D.V."/>
        </authorList>
    </citation>
    <scope>NUCLEOTIDE SEQUENCE [LARGE SCALE GENOMIC DNA]</scope>
    <source>
        <strain evidence="5 6">LE-BIN_3174</strain>
    </source>
</reference>
<proteinExistence type="inferred from homology"/>
<dbReference type="GO" id="GO:0050660">
    <property type="term" value="F:flavin adenine dinucleotide binding"/>
    <property type="evidence" value="ECO:0007669"/>
    <property type="project" value="InterPro"/>
</dbReference>
<evidence type="ECO:0000313" key="5">
    <source>
        <dbReference type="EMBL" id="TCD60536.1"/>
    </source>
</evidence>
<sequence>MSQATANFDIIFAGGGTAACVAAGRLAAADPSLRILIVEAGPHTQEDPKHLQPGRYFELSVPGGNTANFRTANPEKISKGRPMVASVSAVPWWRVQRELASASEFDEWESRFNNPGWCSKDLIPLLKKCETYEIDPNAETHGSSGPLHVSYGGSPSKIGQQFLDVASQYDKARTFTEDPNDLHTVNVYARWPKFIDGKTGRRSDTAHGYIYGLQGNKNLQVVAGALVKRIIIENDRAVGVEYVPNTQVNPDAPSSSTIAYAKKQIVVSGGSWGSPAILERSGIGSAAVLGKFGIKQVVDLSGVGERLQDHWCAISTFLASDESVTMDGIAQGDPAEIEKWDKQWDKDGTGLMAGNAVDAGIKYRPTETELQAIGPHFRAKWDSLYANAPDRSVTWFGPISVGFHLLPTAPGQKYFGIGSFLSHPSFFGSTHITSADDPSAPCNFDPGDIDNEADMEFFVYAYKLSREFARRMVCFRGEHPAQIPAFPEGSAARLKDATAPVPLDTPNVQYTADDDKAIREIVKKFSMIASHTSGTCAMIPRAQRGVVDSRLNVYGVKGLKVADLSICPLIVGANTYSTAVVIGEKAAVLIAEELGISGV</sequence>
<organism evidence="5 6">
    <name type="scientific">Steccherinum ochraceum</name>
    <dbReference type="NCBI Taxonomy" id="92696"/>
    <lineage>
        <taxon>Eukaryota</taxon>
        <taxon>Fungi</taxon>
        <taxon>Dikarya</taxon>
        <taxon>Basidiomycota</taxon>
        <taxon>Agaricomycotina</taxon>
        <taxon>Agaricomycetes</taxon>
        <taxon>Polyporales</taxon>
        <taxon>Steccherinaceae</taxon>
        <taxon>Steccherinum</taxon>
    </lineage>
</organism>
<dbReference type="Proteomes" id="UP000292702">
    <property type="component" value="Unassembled WGS sequence"/>
</dbReference>
<feature type="domain" description="Glucose-methanol-choline oxidoreductase N-terminal" evidence="4">
    <location>
        <begin position="270"/>
        <end position="284"/>
    </location>
</feature>
<dbReference type="STRING" id="92696.A0A4R0R3C9"/>
<dbReference type="PIRSF" id="PIRSF000137">
    <property type="entry name" value="Alcohol_oxidase"/>
    <property type="match status" value="1"/>
</dbReference>
<dbReference type="GO" id="GO:0016614">
    <property type="term" value="F:oxidoreductase activity, acting on CH-OH group of donors"/>
    <property type="evidence" value="ECO:0007669"/>
    <property type="project" value="InterPro"/>
</dbReference>
<evidence type="ECO:0000313" key="6">
    <source>
        <dbReference type="Proteomes" id="UP000292702"/>
    </source>
</evidence>
<dbReference type="InterPro" id="IPR000172">
    <property type="entry name" value="GMC_OxRdtase_N"/>
</dbReference>
<evidence type="ECO:0000256" key="1">
    <source>
        <dbReference type="ARBA" id="ARBA00001974"/>
    </source>
</evidence>
<evidence type="ECO:0000259" key="4">
    <source>
        <dbReference type="PROSITE" id="PS00624"/>
    </source>
</evidence>
<evidence type="ECO:0000256" key="3">
    <source>
        <dbReference type="PIRSR" id="PIRSR000137-2"/>
    </source>
</evidence>